<organism evidence="1 2">
    <name type="scientific">Conexibacter stalactiti</name>
    <dbReference type="NCBI Taxonomy" id="1940611"/>
    <lineage>
        <taxon>Bacteria</taxon>
        <taxon>Bacillati</taxon>
        <taxon>Actinomycetota</taxon>
        <taxon>Thermoleophilia</taxon>
        <taxon>Solirubrobacterales</taxon>
        <taxon>Conexibacteraceae</taxon>
        <taxon>Conexibacter</taxon>
    </lineage>
</organism>
<evidence type="ECO:0000313" key="2">
    <source>
        <dbReference type="Proteomes" id="UP001284601"/>
    </source>
</evidence>
<dbReference type="EMBL" id="JAWSTH010000204">
    <property type="protein sequence ID" value="MDW5598867.1"/>
    <property type="molecule type" value="Genomic_DNA"/>
</dbReference>
<evidence type="ECO:0000313" key="1">
    <source>
        <dbReference type="EMBL" id="MDW5598867.1"/>
    </source>
</evidence>
<reference evidence="2" key="1">
    <citation type="submission" date="2023-07" db="EMBL/GenBank/DDBJ databases">
        <title>Conexibacter stalactiti sp. nov., isolated from stalactites in a lava cave and emended description of the genus Conexibacter.</title>
        <authorList>
            <person name="Lee S.D."/>
        </authorList>
    </citation>
    <scope>NUCLEOTIDE SEQUENCE [LARGE SCALE GENOMIC DNA]</scope>
    <source>
        <strain evidence="2">KCTC 39840</strain>
    </source>
</reference>
<keyword evidence="2" id="KW-1185">Reference proteome</keyword>
<proteinExistence type="predicted"/>
<protein>
    <submittedName>
        <fullName evidence="1">Uncharacterized protein</fullName>
    </submittedName>
</protein>
<reference evidence="1 2" key="2">
    <citation type="submission" date="2023-10" db="EMBL/GenBank/DDBJ databases">
        <authorList>
            <person name="Han X.F."/>
        </authorList>
    </citation>
    <scope>NUCLEOTIDE SEQUENCE [LARGE SCALE GENOMIC DNA]</scope>
    <source>
        <strain evidence="1 2">KCTC 39840</strain>
    </source>
</reference>
<name>A0ABU4I1R9_9ACTN</name>
<comment type="caution">
    <text evidence="1">The sequence shown here is derived from an EMBL/GenBank/DDBJ whole genome shotgun (WGS) entry which is preliminary data.</text>
</comment>
<sequence length="84" mass="8801">PAAARRLGLPARGRPTLLAAARTTATKAGRVTLRLRPPATLRSRLAKARRSAGRVVARLTVRVSVPGGGSATAARTVRIVVRSR</sequence>
<dbReference type="Proteomes" id="UP001284601">
    <property type="component" value="Unassembled WGS sequence"/>
</dbReference>
<feature type="non-terminal residue" evidence="1">
    <location>
        <position position="1"/>
    </location>
</feature>
<gene>
    <name evidence="1" type="ORF">R7226_31200</name>
</gene>
<accession>A0ABU4I1R9</accession>